<dbReference type="Proteomes" id="UP000000268">
    <property type="component" value="Chromosome"/>
</dbReference>
<dbReference type="AlphaFoldDB" id="B0C3M5"/>
<dbReference type="PANTHER" id="PTHR31906">
    <property type="entry name" value="PLASTID-LIPID-ASSOCIATED PROTEIN 4, CHLOROPLASTIC-RELATED"/>
    <property type="match status" value="1"/>
</dbReference>
<keyword evidence="3" id="KW-1185">Reference proteome</keyword>
<reference evidence="2 3" key="1">
    <citation type="journal article" date="2008" name="Proc. Natl. Acad. Sci. U.S.A.">
        <title>Niche adaptation and genome expansion in the chlorophyll d-producing cyanobacterium Acaryochloris marina.</title>
        <authorList>
            <person name="Swingley W.D."/>
            <person name="Chen M."/>
            <person name="Cheung P.C."/>
            <person name="Conrad A.L."/>
            <person name="Dejesa L.C."/>
            <person name="Hao J."/>
            <person name="Honchak B.M."/>
            <person name="Karbach L.E."/>
            <person name="Kurdoglu A."/>
            <person name="Lahiri S."/>
            <person name="Mastrian S.D."/>
            <person name="Miyashita H."/>
            <person name="Page L."/>
            <person name="Ramakrishna P."/>
            <person name="Satoh S."/>
            <person name="Sattley W.M."/>
            <person name="Shimada Y."/>
            <person name="Taylor H.L."/>
            <person name="Tomo T."/>
            <person name="Tsuchiya T."/>
            <person name="Wang Z.T."/>
            <person name="Raymond J."/>
            <person name="Mimuro M."/>
            <person name="Blankenship R.E."/>
            <person name="Touchman J.W."/>
        </authorList>
    </citation>
    <scope>NUCLEOTIDE SEQUENCE [LARGE SCALE GENOMIC DNA]</scope>
    <source>
        <strain evidence="3">MBIC 11017</strain>
    </source>
</reference>
<dbReference type="STRING" id="329726.AM1_4888"/>
<dbReference type="OrthoDB" id="573488at2"/>
<evidence type="ECO:0000313" key="3">
    <source>
        <dbReference type="Proteomes" id="UP000000268"/>
    </source>
</evidence>
<dbReference type="KEGG" id="amr:AM1_4888"/>
<evidence type="ECO:0000313" key="2">
    <source>
        <dbReference type="EMBL" id="ABW29859.1"/>
    </source>
</evidence>
<accession>B0C3M5</accession>
<sequence length="194" mass="21366">MIAKAELLAAIAGTNRGVITTEANRSLVLDKVVQLEVQNPTPKPLNERDRLSGVWRLIYTTSPDLLGLARLPVVPAGPIHQCIRGQELKLYNVLELQGIPFLEGVLCVAARLTPVSERRVQVNFERTIVGVKGLMNYPSLDTLISRLETQSPVAALSVPLDTDRSAGWLETTYLDEDLRIGRGNNDSLFVLTRV</sequence>
<dbReference type="InterPro" id="IPR006843">
    <property type="entry name" value="PAP/fibrillin_dom"/>
</dbReference>
<dbReference type="InterPro" id="IPR039633">
    <property type="entry name" value="PAP"/>
</dbReference>
<gene>
    <name evidence="2" type="ordered locus">AM1_4888</name>
</gene>
<evidence type="ECO:0000259" key="1">
    <source>
        <dbReference type="Pfam" id="PF04755"/>
    </source>
</evidence>
<dbReference type="RefSeq" id="WP_012165136.1">
    <property type="nucleotide sequence ID" value="NC_009925.1"/>
</dbReference>
<proteinExistence type="predicted"/>
<feature type="domain" description="Plastid lipid-associated protein/fibrillin conserved" evidence="1">
    <location>
        <begin position="3"/>
        <end position="191"/>
    </location>
</feature>
<dbReference type="EMBL" id="CP000828">
    <property type="protein sequence ID" value="ABW29859.1"/>
    <property type="molecule type" value="Genomic_DNA"/>
</dbReference>
<protein>
    <submittedName>
        <fullName evidence="2">PAP fibrillin</fullName>
    </submittedName>
</protein>
<dbReference type="eggNOG" id="ENOG502Z9K6">
    <property type="taxonomic scope" value="Bacteria"/>
</dbReference>
<organism evidence="2 3">
    <name type="scientific">Acaryochloris marina (strain MBIC 11017)</name>
    <dbReference type="NCBI Taxonomy" id="329726"/>
    <lineage>
        <taxon>Bacteria</taxon>
        <taxon>Bacillati</taxon>
        <taxon>Cyanobacteriota</taxon>
        <taxon>Cyanophyceae</taxon>
        <taxon>Acaryochloridales</taxon>
        <taxon>Acaryochloridaceae</taxon>
        <taxon>Acaryochloris</taxon>
    </lineage>
</organism>
<name>B0C3M5_ACAM1</name>
<dbReference type="Pfam" id="PF04755">
    <property type="entry name" value="PAP_fibrillin"/>
    <property type="match status" value="1"/>
</dbReference>
<dbReference type="HOGENOM" id="CLU_069245_1_1_3"/>